<organism evidence="2 3">
    <name type="scientific">Crenobacter intestini</name>
    <dbReference type="NCBI Taxonomy" id="2563443"/>
    <lineage>
        <taxon>Bacteria</taxon>
        <taxon>Pseudomonadati</taxon>
        <taxon>Pseudomonadota</taxon>
        <taxon>Betaproteobacteria</taxon>
        <taxon>Neisseriales</taxon>
        <taxon>Neisseriaceae</taxon>
        <taxon>Crenobacter</taxon>
    </lineage>
</organism>
<evidence type="ECO:0000313" key="2">
    <source>
        <dbReference type="EMBL" id="TIC86084.1"/>
    </source>
</evidence>
<dbReference type="AlphaFoldDB" id="A0A4T0V386"/>
<protein>
    <recommendedName>
        <fullName evidence="1">CNP1-like uncharacterized domain-containing protein</fullName>
    </recommendedName>
</protein>
<comment type="caution">
    <text evidence="2">The sequence shown here is derived from an EMBL/GenBank/DDBJ whole genome shotgun (WGS) entry which is preliminary data.</text>
</comment>
<dbReference type="Pfam" id="PF08750">
    <property type="entry name" value="CNP1"/>
    <property type="match status" value="1"/>
</dbReference>
<dbReference type="OrthoDB" id="8612340at2"/>
<dbReference type="EMBL" id="STGJ01000002">
    <property type="protein sequence ID" value="TIC86084.1"/>
    <property type="molecule type" value="Genomic_DNA"/>
</dbReference>
<dbReference type="Proteomes" id="UP000308891">
    <property type="component" value="Unassembled WGS sequence"/>
</dbReference>
<proteinExistence type="predicted"/>
<gene>
    <name evidence="2" type="ORF">E5K04_02985</name>
</gene>
<dbReference type="InterPro" id="IPR014861">
    <property type="entry name" value="CNP1-like_dom"/>
</dbReference>
<name>A0A4T0V386_9NEIS</name>
<reference evidence="2 3" key="1">
    <citation type="submission" date="2019-04" db="EMBL/GenBank/DDBJ databases">
        <title>Crenobacter sp. nov.</title>
        <authorList>
            <person name="Shi S."/>
        </authorList>
    </citation>
    <scope>NUCLEOTIDE SEQUENCE [LARGE SCALE GENOMIC DNA]</scope>
    <source>
        <strain evidence="2 3">GY 70310</strain>
    </source>
</reference>
<evidence type="ECO:0000259" key="1">
    <source>
        <dbReference type="Pfam" id="PF08750"/>
    </source>
</evidence>
<feature type="domain" description="CNP1-like uncharacterised" evidence="1">
    <location>
        <begin position="68"/>
        <end position="198"/>
    </location>
</feature>
<accession>A0A4T0V386</accession>
<evidence type="ECO:0000313" key="3">
    <source>
        <dbReference type="Proteomes" id="UP000308891"/>
    </source>
</evidence>
<keyword evidence="3" id="KW-1185">Reference proteome</keyword>
<sequence>MSRLANLPARRAAAAASCANSDSISNRSRGLPVFRRLLPSLLALAAAGAFAGGADAHFKRATANAFDDETPWAEQANALPAYPASPSWVDFTAGNTERNRLSVDSSALEIGADGVVRYTLRVLSPGGVANISREGMRCADRTLRSYAFGDTIGQRWIESAKPVWRPIRAEDGVRHALRERLCDGGTPRRSVETTVAELIKQG</sequence>